<dbReference type="InterPro" id="IPR018959">
    <property type="entry name" value="DUF1989"/>
</dbReference>
<dbReference type="EMBL" id="DVJN01000143">
    <property type="protein sequence ID" value="HIS92786.1"/>
    <property type="molecule type" value="Genomic_DNA"/>
</dbReference>
<protein>
    <submittedName>
        <fullName evidence="2">DUF1989 domain-containing protein</fullName>
    </submittedName>
</protein>
<reference evidence="2" key="1">
    <citation type="submission" date="2020-10" db="EMBL/GenBank/DDBJ databases">
        <authorList>
            <person name="Gilroy R."/>
        </authorList>
    </citation>
    <scope>NUCLEOTIDE SEQUENCE</scope>
    <source>
        <strain evidence="2">13766</strain>
    </source>
</reference>
<evidence type="ECO:0000259" key="1">
    <source>
        <dbReference type="Pfam" id="PF09347"/>
    </source>
</evidence>
<feature type="non-terminal residue" evidence="2">
    <location>
        <position position="1"/>
    </location>
</feature>
<name>A0A9D1K5X9_9FIRM</name>
<comment type="caution">
    <text evidence="2">The sequence shown here is derived from an EMBL/GenBank/DDBJ whole genome shotgun (WGS) entry which is preliminary data.</text>
</comment>
<feature type="domain" description="DUF1989" evidence="1">
    <location>
        <begin position="4"/>
        <end position="62"/>
    </location>
</feature>
<accession>A0A9D1K5X9</accession>
<dbReference type="PANTHER" id="PTHR31527">
    <property type="entry name" value="RE64534P"/>
    <property type="match status" value="1"/>
</dbReference>
<dbReference type="AlphaFoldDB" id="A0A9D1K5X9"/>
<evidence type="ECO:0000313" key="3">
    <source>
        <dbReference type="Proteomes" id="UP000824140"/>
    </source>
</evidence>
<evidence type="ECO:0000313" key="2">
    <source>
        <dbReference type="EMBL" id="HIS92786.1"/>
    </source>
</evidence>
<organism evidence="2 3">
    <name type="scientific">Candidatus Alectryocaccomicrobium excrementavium</name>
    <dbReference type="NCBI Taxonomy" id="2840668"/>
    <lineage>
        <taxon>Bacteria</taxon>
        <taxon>Bacillati</taxon>
        <taxon>Bacillota</taxon>
        <taxon>Clostridia</taxon>
        <taxon>Candidatus Alectryocaccomicrobium</taxon>
    </lineage>
</organism>
<sequence length="89" mass="9483">QNGDGHPNCFDNINSALGEHRPIINPVNLFMYTTVDTNGKITIHPPVSKAGDKIVLEALMDVRIGIAACSVSESNTNSGKCTSIKVCID</sequence>
<dbReference type="PANTHER" id="PTHR31527:SF0">
    <property type="entry name" value="RE64534P"/>
    <property type="match status" value="1"/>
</dbReference>
<dbReference type="Proteomes" id="UP000824140">
    <property type="component" value="Unassembled WGS sequence"/>
</dbReference>
<proteinExistence type="predicted"/>
<reference evidence="2" key="2">
    <citation type="journal article" date="2021" name="PeerJ">
        <title>Extensive microbial diversity within the chicken gut microbiome revealed by metagenomics and culture.</title>
        <authorList>
            <person name="Gilroy R."/>
            <person name="Ravi A."/>
            <person name="Getino M."/>
            <person name="Pursley I."/>
            <person name="Horton D.L."/>
            <person name="Alikhan N.F."/>
            <person name="Baker D."/>
            <person name="Gharbi K."/>
            <person name="Hall N."/>
            <person name="Watson M."/>
            <person name="Adriaenssens E.M."/>
            <person name="Foster-Nyarko E."/>
            <person name="Jarju S."/>
            <person name="Secka A."/>
            <person name="Antonio M."/>
            <person name="Oren A."/>
            <person name="Chaudhuri R.R."/>
            <person name="La Ragione R."/>
            <person name="Hildebrand F."/>
            <person name="Pallen M.J."/>
        </authorList>
    </citation>
    <scope>NUCLEOTIDE SEQUENCE</scope>
    <source>
        <strain evidence="2">13766</strain>
    </source>
</reference>
<dbReference type="Pfam" id="PF09347">
    <property type="entry name" value="DUF1989"/>
    <property type="match status" value="1"/>
</dbReference>
<gene>
    <name evidence="2" type="ORF">IAA84_07180</name>
</gene>